<comment type="pathway">
    <text evidence="2 8">Purine metabolism; purine nucleoside salvage.</text>
</comment>
<evidence type="ECO:0000256" key="5">
    <source>
        <dbReference type="ARBA" id="ARBA00022676"/>
    </source>
</evidence>
<evidence type="ECO:0000313" key="10">
    <source>
        <dbReference type="EMBL" id="CDP36158.1"/>
    </source>
</evidence>
<dbReference type="AlphaFoldDB" id="A0A060T5F1"/>
<name>A0A060T5F1_BLAAD</name>
<dbReference type="EC" id="2.4.2.1" evidence="8"/>
<evidence type="ECO:0000256" key="8">
    <source>
        <dbReference type="PIRNR" id="PIRNR000477"/>
    </source>
</evidence>
<sequence length="302" mass="32542">MSKAEISEFDKATEAVNAIRARVPEQLSHPRVAIILGTGLGGLADTLDQQSKVEIPYGEIPNFRQSTVAGHSGKLILGYMGHRKVPVVCMAGRLHTYEGFDIKDTVLPVRVFNLLGVQTLVATNAAGGLNQSYKVGDIMLLDDHINLPGLSGLHPLKGPNDERFGERFTALSDAYDLELRAKFFQAADELKITRPIHEGTYAYVSGPSYETRAECRFLFAGGADAVGMSTVPETVTARHGGMRVLALSLITNVSVIEKVKSARVAQDKSLSEGKANHEEVLEAGKEAAKDIQSIVARFVGGL</sequence>
<comment type="catalytic activity">
    <reaction evidence="1">
        <text>a purine D-ribonucleoside + phosphate = a purine nucleobase + alpha-D-ribose 1-phosphate</text>
        <dbReference type="Rhea" id="RHEA:19805"/>
        <dbReference type="ChEBI" id="CHEBI:26386"/>
        <dbReference type="ChEBI" id="CHEBI:43474"/>
        <dbReference type="ChEBI" id="CHEBI:57720"/>
        <dbReference type="ChEBI" id="CHEBI:142355"/>
        <dbReference type="EC" id="2.4.2.1"/>
    </reaction>
</comment>
<dbReference type="InterPro" id="IPR011270">
    <property type="entry name" value="Pur_Nuc_Pase_Ino/Guo-sp"/>
</dbReference>
<keyword evidence="5 8" id="KW-0328">Glycosyltransferase</keyword>
<dbReference type="SUPFAM" id="SSF53167">
    <property type="entry name" value="Purine and uridine phosphorylases"/>
    <property type="match status" value="1"/>
</dbReference>
<comment type="subunit">
    <text evidence="4">Homotrimer.</text>
</comment>
<gene>
    <name evidence="10" type="ORF">GNLVRS02_ARAD1B06600g</name>
</gene>
<dbReference type="PANTHER" id="PTHR11904:SF9">
    <property type="entry name" value="PURINE NUCLEOSIDE PHOSPHORYLASE-RELATED"/>
    <property type="match status" value="1"/>
</dbReference>
<dbReference type="FunFam" id="3.40.50.1580:FF:000004">
    <property type="entry name" value="Purine nucleoside phosphorylase"/>
    <property type="match status" value="1"/>
</dbReference>
<evidence type="ECO:0000256" key="6">
    <source>
        <dbReference type="ARBA" id="ARBA00022679"/>
    </source>
</evidence>
<dbReference type="GO" id="GO:0004731">
    <property type="term" value="F:purine-nucleoside phosphorylase activity"/>
    <property type="evidence" value="ECO:0007669"/>
    <property type="project" value="UniProtKB-EC"/>
</dbReference>
<dbReference type="InterPro" id="IPR018099">
    <property type="entry name" value="Purine_phosphorylase-2_CS"/>
</dbReference>
<evidence type="ECO:0000256" key="4">
    <source>
        <dbReference type="ARBA" id="ARBA00011233"/>
    </source>
</evidence>
<dbReference type="PhylomeDB" id="A0A060T5F1"/>
<evidence type="ECO:0000256" key="3">
    <source>
        <dbReference type="ARBA" id="ARBA00006751"/>
    </source>
</evidence>
<comment type="function">
    <text evidence="7">The purine nucleoside phosphorylases catalyze the phosphorolytic breakdown of the N-glycosidic bond in the beta-(deoxy)ribonucleoside molecules, with the formation of the corresponding free purine bases and pentose-1-phosphate. Cleaves guanosine and inosine.</text>
</comment>
<reference evidence="10" key="2">
    <citation type="submission" date="2014-06" db="EMBL/GenBank/DDBJ databases">
        <title>The complete genome of Blastobotrys (Arxula) adeninivorans LS3 - a yeast of biotechnological interest.</title>
        <authorList>
            <person name="Kunze G."/>
            <person name="Gaillardin C."/>
            <person name="Czernicka M."/>
            <person name="Durrens P."/>
            <person name="Martin T."/>
            <person name="Boer E."/>
            <person name="Gabaldon T."/>
            <person name="Cruz J."/>
            <person name="Talla E."/>
            <person name="Marck C."/>
            <person name="Goffeau A."/>
            <person name="Barbe V."/>
            <person name="Baret P."/>
            <person name="Baronian K."/>
            <person name="Beier S."/>
            <person name="Bleykasten C."/>
            <person name="Bode R."/>
            <person name="Casaregola S."/>
            <person name="Despons L."/>
            <person name="Fairhead C."/>
            <person name="Giersberg M."/>
            <person name="Gierski P."/>
            <person name="Hahnel U."/>
            <person name="Hartmann A."/>
            <person name="Jankowska D."/>
            <person name="Jubin C."/>
            <person name="Jung P."/>
            <person name="Lafontaine I."/>
            <person name="Leh-Louis V."/>
            <person name="Lemaire M."/>
            <person name="Marcet-Houben M."/>
            <person name="Mascher M."/>
            <person name="Morel G."/>
            <person name="Richard G.-F."/>
            <person name="Riechen J."/>
            <person name="Sacerdot C."/>
            <person name="Sarkar A."/>
            <person name="Savel G."/>
            <person name="Schacherer J."/>
            <person name="Sherman D."/>
            <person name="Straub M.-L."/>
            <person name="Stein N."/>
            <person name="Thierry A."/>
            <person name="Trautwein-Schult A."/>
            <person name="Westhof E."/>
            <person name="Worch S."/>
            <person name="Dujon B."/>
            <person name="Souciet J.-L."/>
            <person name="Wincker P."/>
            <person name="Scholz U."/>
            <person name="Neuveglise N."/>
        </authorList>
    </citation>
    <scope>NUCLEOTIDE SEQUENCE</scope>
    <source>
        <strain evidence="10">LS3</strain>
    </source>
</reference>
<feature type="domain" description="Nucleoside phosphorylase" evidence="9">
    <location>
        <begin position="31"/>
        <end position="299"/>
    </location>
</feature>
<evidence type="ECO:0000256" key="7">
    <source>
        <dbReference type="ARBA" id="ARBA00058131"/>
    </source>
</evidence>
<dbReference type="Gene3D" id="3.40.50.1580">
    <property type="entry name" value="Nucleoside phosphorylase domain"/>
    <property type="match status" value="1"/>
</dbReference>
<dbReference type="Pfam" id="PF01048">
    <property type="entry name" value="PNP_UDP_1"/>
    <property type="match status" value="1"/>
</dbReference>
<dbReference type="UniPathway" id="UPA00606"/>
<dbReference type="NCBIfam" id="NF006054">
    <property type="entry name" value="PRK08202.1"/>
    <property type="match status" value="1"/>
</dbReference>
<proteinExistence type="inferred from homology"/>
<dbReference type="InterPro" id="IPR000845">
    <property type="entry name" value="Nucleoside_phosphorylase_d"/>
</dbReference>
<evidence type="ECO:0000256" key="1">
    <source>
        <dbReference type="ARBA" id="ARBA00000755"/>
    </source>
</evidence>
<dbReference type="GO" id="GO:0009116">
    <property type="term" value="P:nucleoside metabolic process"/>
    <property type="evidence" value="ECO:0007669"/>
    <property type="project" value="InterPro"/>
</dbReference>
<reference evidence="10" key="1">
    <citation type="submission" date="2014-02" db="EMBL/GenBank/DDBJ databases">
        <authorList>
            <person name="Genoscope - CEA"/>
        </authorList>
    </citation>
    <scope>NUCLEOTIDE SEQUENCE</scope>
    <source>
        <strain evidence="10">LS3</strain>
    </source>
</reference>
<comment type="similarity">
    <text evidence="3 8">Belongs to the PNP/MTAP phosphorylase family.</text>
</comment>
<dbReference type="PANTHER" id="PTHR11904">
    <property type="entry name" value="METHYLTHIOADENOSINE/PURINE NUCLEOSIDE PHOSPHORYLASE"/>
    <property type="match status" value="1"/>
</dbReference>
<organism evidence="10">
    <name type="scientific">Blastobotrys adeninivorans</name>
    <name type="common">Yeast</name>
    <name type="synonym">Arxula adeninivorans</name>
    <dbReference type="NCBI Taxonomy" id="409370"/>
    <lineage>
        <taxon>Eukaryota</taxon>
        <taxon>Fungi</taxon>
        <taxon>Dikarya</taxon>
        <taxon>Ascomycota</taxon>
        <taxon>Saccharomycotina</taxon>
        <taxon>Dipodascomycetes</taxon>
        <taxon>Dipodascales</taxon>
        <taxon>Trichomonascaceae</taxon>
        <taxon>Blastobotrys</taxon>
    </lineage>
</organism>
<dbReference type="InterPro" id="IPR011268">
    <property type="entry name" value="Purine_phosphorylase"/>
</dbReference>
<dbReference type="NCBIfam" id="TIGR01697">
    <property type="entry name" value="PNPH-PUNA-XAPA"/>
    <property type="match status" value="1"/>
</dbReference>
<dbReference type="GO" id="GO:0005737">
    <property type="term" value="C:cytoplasm"/>
    <property type="evidence" value="ECO:0007669"/>
    <property type="project" value="TreeGrafter"/>
</dbReference>
<dbReference type="InterPro" id="IPR035994">
    <property type="entry name" value="Nucleoside_phosphorylase_sf"/>
</dbReference>
<dbReference type="CDD" id="cd09009">
    <property type="entry name" value="PNP-EcPNPII_like"/>
    <property type="match status" value="1"/>
</dbReference>
<accession>A0A060T5F1</accession>
<keyword evidence="6 8" id="KW-0808">Transferase</keyword>
<dbReference type="PIRSF" id="PIRSF000477">
    <property type="entry name" value="PurNPase"/>
    <property type="match status" value="1"/>
</dbReference>
<protein>
    <recommendedName>
        <fullName evidence="8">Purine nucleoside phosphorylase</fullName>
        <ecNumber evidence="8">2.4.2.1</ecNumber>
    </recommendedName>
    <alternativeName>
        <fullName evidence="8">Inosine-guanosine phosphorylase</fullName>
    </alternativeName>
</protein>
<dbReference type="PROSITE" id="PS01240">
    <property type="entry name" value="PNP_MTAP_2"/>
    <property type="match status" value="1"/>
</dbReference>
<dbReference type="NCBIfam" id="TIGR01700">
    <property type="entry name" value="PNPH"/>
    <property type="match status" value="1"/>
</dbReference>
<dbReference type="EMBL" id="HG937692">
    <property type="protein sequence ID" value="CDP36158.1"/>
    <property type="molecule type" value="Genomic_DNA"/>
</dbReference>
<evidence type="ECO:0000256" key="2">
    <source>
        <dbReference type="ARBA" id="ARBA00005058"/>
    </source>
</evidence>
<evidence type="ECO:0000259" key="9">
    <source>
        <dbReference type="Pfam" id="PF01048"/>
    </source>
</evidence>